<keyword evidence="2 17" id="KW-0813">Transport</keyword>
<keyword evidence="5" id="KW-0740">Sodium/potassium transport</keyword>
<dbReference type="Pfam" id="PF02038">
    <property type="entry name" value="ATP1G1_PLM_MAT8"/>
    <property type="match status" value="1"/>
</dbReference>
<reference evidence="19" key="1">
    <citation type="submission" date="2016-12" db="EMBL/GenBank/DDBJ databases">
        <title>Mouse lemur reference genome and diversity panel.</title>
        <authorList>
            <person name="Harris R."/>
            <person name="Larsen P."/>
            <person name="Liu Y."/>
            <person name="Hughes D.S."/>
            <person name="Murali S."/>
            <person name="Raveendran M."/>
            <person name="Korchina V."/>
            <person name="Wang M."/>
            <person name="Jhangiani S."/>
            <person name="Bandaranaike D."/>
            <person name="Bellair M."/>
            <person name="Blankenburg K."/>
            <person name="Chao H."/>
            <person name="Dahdouli M."/>
            <person name="Dinh H."/>
            <person name="Doddapaneni H."/>
            <person name="English A."/>
            <person name="Firestine M."/>
            <person name="Gnanaolivu R."/>
            <person name="Gross S."/>
            <person name="Hernandez B."/>
            <person name="Javaid M."/>
            <person name="Jayaseelan J."/>
            <person name="Jones J."/>
            <person name="Khan Z."/>
            <person name="Kovar C."/>
            <person name="Kurapati P."/>
            <person name="Le B."/>
            <person name="Lee S."/>
            <person name="Li M."/>
            <person name="Mathew T."/>
            <person name="Narasimhan A."/>
            <person name="Ngo D."/>
            <person name="Nguyen L."/>
            <person name="Okwuonu G."/>
            <person name="Ongeri F."/>
            <person name="Osuji N."/>
            <person name="Pu L.-L."/>
            <person name="Puazo M."/>
            <person name="Quiroz J."/>
            <person name="Raj R."/>
            <person name="Rajbhandari K."/>
            <person name="Reid J.G."/>
            <person name="Santibanez J."/>
            <person name="Sexton D."/>
            <person name="Skinner E."/>
            <person name="Vee V."/>
            <person name="Weissenberger G."/>
            <person name="Wu Y."/>
            <person name="Xin Y."/>
            <person name="Han Y."/>
            <person name="Campbell C."/>
            <person name="Brown A."/>
            <person name="Sullivan B."/>
            <person name="Shelton J."/>
            <person name="Brown S."/>
            <person name="Dudchenko O."/>
            <person name="Machol I."/>
            <person name="Durand N."/>
            <person name="Shamim M."/>
            <person name="Lieberman A."/>
            <person name="Muzny D.M."/>
            <person name="Richards S."/>
            <person name="Yoder A."/>
            <person name="Worley K.C."/>
            <person name="Rogers J."/>
            <person name="Gibbs R.A."/>
        </authorList>
    </citation>
    <scope>NUCLEOTIDE SEQUENCE [LARGE SCALE GENOMIC DNA]</scope>
</reference>
<feature type="chain" id="PRO_5034561769" description="FXYD domain-containing ion transport regulator" evidence="17">
    <location>
        <begin position="22"/>
        <end position="185"/>
    </location>
</feature>
<dbReference type="PANTHER" id="PTHR14132:SF14">
    <property type="entry name" value="FXYD DOMAIN-CONTAINING ION TRANSPORT REGULATOR 5"/>
    <property type="match status" value="1"/>
</dbReference>
<evidence type="ECO:0000256" key="18">
    <source>
        <dbReference type="SAM" id="MobiDB-lite"/>
    </source>
</evidence>
<keyword evidence="13" id="KW-0739">Sodium transport</keyword>
<evidence type="ECO:0000256" key="11">
    <source>
        <dbReference type="ARBA" id="ARBA00023065"/>
    </source>
</evidence>
<dbReference type="GeneTree" id="ENSGT00940000153062"/>
<keyword evidence="3" id="KW-1003">Cell membrane</keyword>
<gene>
    <name evidence="19" type="primary">FXYD5</name>
</gene>
<evidence type="ECO:0000256" key="15">
    <source>
        <dbReference type="ARBA" id="ARBA00056439"/>
    </source>
</evidence>
<keyword evidence="7 17" id="KW-0732">Signal</keyword>
<organism evidence="19 20">
    <name type="scientific">Microcebus murinus</name>
    <name type="common">Gray mouse lemur</name>
    <name type="synonym">Lemur murinus</name>
    <dbReference type="NCBI Taxonomy" id="30608"/>
    <lineage>
        <taxon>Eukaryota</taxon>
        <taxon>Metazoa</taxon>
        <taxon>Chordata</taxon>
        <taxon>Craniata</taxon>
        <taxon>Vertebrata</taxon>
        <taxon>Euteleostomi</taxon>
        <taxon>Mammalia</taxon>
        <taxon>Eutheria</taxon>
        <taxon>Euarchontoglires</taxon>
        <taxon>Primates</taxon>
        <taxon>Strepsirrhini</taxon>
        <taxon>Lemuriformes</taxon>
        <taxon>Cheirogaleidae</taxon>
        <taxon>Microcebus</taxon>
    </lineage>
</organism>
<evidence type="ECO:0000313" key="20">
    <source>
        <dbReference type="Proteomes" id="UP000694394"/>
    </source>
</evidence>
<dbReference type="GO" id="GO:0017080">
    <property type="term" value="F:sodium channel regulator activity"/>
    <property type="evidence" value="ECO:0007669"/>
    <property type="project" value="Ensembl"/>
</dbReference>
<keyword evidence="8" id="KW-0630">Potassium</keyword>
<keyword evidence="4" id="KW-0633">Potassium transport</keyword>
<sequence>MSPSGRLCLLTVIGLILPSRGQTLPEATPVPPADPTTVDSHVLASTPDADHPELQPTPPPPARPADETTQNWTETPPQTQQPTGVDGQPVTHPATHSSTKEATLSAHPTEGTTMLTKRTPPGADVRDPQTPMPHGSDEDNPFFYDESTLRKRGLLVAAVLFITGIAILTSGKCRQLSKLCRNHRR</sequence>
<evidence type="ECO:0000256" key="12">
    <source>
        <dbReference type="ARBA" id="ARBA00023136"/>
    </source>
</evidence>
<reference evidence="19" key="2">
    <citation type="submission" date="2025-08" db="UniProtKB">
        <authorList>
            <consortium name="Ensembl"/>
        </authorList>
    </citation>
    <scope>IDENTIFICATION</scope>
</reference>
<comment type="subunit">
    <text evidence="16">Regulatory subunit of the sodium/potassium-transporting ATPase which is composed of a catalytic alpha subunit, a non-catalytic beta subunit and an additional regulatory subunit. The regulatory subunit, a member of the FXYD protein family, modulates the enzymatic activity in a tissue- and isoform-specific way by changing affinities of the Na+/K+-ATPase toward Na(+), K(+) or ATP.</text>
</comment>
<dbReference type="CDD" id="cd20323">
    <property type="entry name" value="FXYD_FXYD5"/>
    <property type="match status" value="1"/>
</dbReference>
<dbReference type="GO" id="GO:0016323">
    <property type="term" value="C:basolateral plasma membrane"/>
    <property type="evidence" value="ECO:0007669"/>
    <property type="project" value="UniProtKB-SubCell"/>
</dbReference>
<comment type="similarity">
    <text evidence="1 17">Belongs to the FXYD family.</text>
</comment>
<comment type="subcellular location">
    <subcellularLocation>
        <location evidence="14">Basolateral cell membrane</location>
        <topology evidence="14">Single-pass type I membrane protein</topology>
    </subcellularLocation>
</comment>
<evidence type="ECO:0000256" key="16">
    <source>
        <dbReference type="ARBA" id="ARBA00064017"/>
    </source>
</evidence>
<dbReference type="InterPro" id="IPR000272">
    <property type="entry name" value="Ion-transport_regulator_FXYD"/>
</dbReference>
<dbReference type="AlphaFoldDB" id="A0A8C5XLQ7"/>
<dbReference type="GO" id="GO:0043269">
    <property type="term" value="P:regulation of monoatomic ion transport"/>
    <property type="evidence" value="ECO:0007669"/>
    <property type="project" value="InterPro"/>
</dbReference>
<proteinExistence type="inferred from homology"/>
<evidence type="ECO:0000256" key="17">
    <source>
        <dbReference type="RuleBase" id="RU364131"/>
    </source>
</evidence>
<dbReference type="InterPro" id="IPR047297">
    <property type="entry name" value="FXYD_motif"/>
</dbReference>
<keyword evidence="9 17" id="KW-1133">Transmembrane helix</keyword>
<keyword evidence="6 17" id="KW-0812">Transmembrane</keyword>
<feature type="region of interest" description="Disordered" evidence="18">
    <location>
        <begin position="22"/>
        <end position="143"/>
    </location>
</feature>
<evidence type="ECO:0000256" key="3">
    <source>
        <dbReference type="ARBA" id="ARBA00022475"/>
    </source>
</evidence>
<dbReference type="FunFam" id="1.20.5.780:FF:000005">
    <property type="entry name" value="FXYD domain-containing ion transport regulator"/>
    <property type="match status" value="1"/>
</dbReference>
<evidence type="ECO:0000256" key="14">
    <source>
        <dbReference type="ARBA" id="ARBA00023768"/>
    </source>
</evidence>
<evidence type="ECO:0000256" key="5">
    <source>
        <dbReference type="ARBA" id="ARBA00022607"/>
    </source>
</evidence>
<dbReference type="GO" id="GO:0045296">
    <property type="term" value="F:cadherin binding"/>
    <property type="evidence" value="ECO:0007669"/>
    <property type="project" value="Ensembl"/>
</dbReference>
<evidence type="ECO:0000256" key="6">
    <source>
        <dbReference type="ARBA" id="ARBA00022692"/>
    </source>
</evidence>
<dbReference type="PANTHER" id="PTHR14132">
    <property type="entry name" value="SODIUM/POTASSIUM-TRANSPORTING ATPASE SUBUNIT GAMMA"/>
    <property type="match status" value="1"/>
</dbReference>
<keyword evidence="11 17" id="KW-0406">Ion transport</keyword>
<name>A0A8C5XLQ7_MICMU</name>
<evidence type="ECO:0000313" key="19">
    <source>
        <dbReference type="Ensembl" id="ENSMICP00000035211.1"/>
    </source>
</evidence>
<dbReference type="PROSITE" id="PS01310">
    <property type="entry name" value="FXYD"/>
    <property type="match status" value="1"/>
</dbReference>
<keyword evidence="10" id="KW-0915">Sodium</keyword>
<evidence type="ECO:0000256" key="8">
    <source>
        <dbReference type="ARBA" id="ARBA00022958"/>
    </source>
</evidence>
<comment type="function">
    <text evidence="15">Associates with and regulates the activity of the sodium/potassium-transporting ATPase (NKA) which catalyzes the hydrolysis of ATP coupled with the exchange of Na(+) and K(+) ions across the plasma membrane. May increase NKA activity by increasing the apparent affinity for Na(+). Involved in down-regulation of E-cadherin which results in reduced cell adhesion. Promotes metastasis.</text>
</comment>
<reference evidence="19" key="3">
    <citation type="submission" date="2025-09" db="UniProtKB">
        <authorList>
            <consortium name="Ensembl"/>
        </authorList>
    </citation>
    <scope>IDENTIFICATION</scope>
</reference>
<feature type="signal peptide" evidence="17">
    <location>
        <begin position="1"/>
        <end position="21"/>
    </location>
</feature>
<accession>A0A8C5XLQ7</accession>
<dbReference type="Ensembl" id="ENSMICT00000052142.2">
    <property type="protein sequence ID" value="ENSMICP00000035211.1"/>
    <property type="gene ID" value="ENSMICG00000027294.2"/>
</dbReference>
<protein>
    <recommendedName>
        <fullName evidence="17">FXYD domain-containing ion transport regulator</fullName>
    </recommendedName>
</protein>
<dbReference type="GO" id="GO:0003779">
    <property type="term" value="F:actin binding"/>
    <property type="evidence" value="ECO:0007669"/>
    <property type="project" value="Ensembl"/>
</dbReference>
<evidence type="ECO:0000256" key="9">
    <source>
        <dbReference type="ARBA" id="ARBA00022989"/>
    </source>
</evidence>
<dbReference type="Gene3D" id="1.20.5.780">
    <property type="entry name" value="Single helix bin"/>
    <property type="match status" value="1"/>
</dbReference>
<evidence type="ECO:0000256" key="7">
    <source>
        <dbReference type="ARBA" id="ARBA00022729"/>
    </source>
</evidence>
<evidence type="ECO:0000256" key="4">
    <source>
        <dbReference type="ARBA" id="ARBA00022538"/>
    </source>
</evidence>
<dbReference type="EMBL" id="ABDC03026975">
    <property type="status" value="NOT_ANNOTATED_CDS"/>
    <property type="molecule type" value="Genomic_DNA"/>
</dbReference>
<feature type="compositionally biased region" description="Low complexity" evidence="18">
    <location>
        <begin position="68"/>
        <end position="83"/>
    </location>
</feature>
<keyword evidence="12 17" id="KW-0472">Membrane</keyword>
<dbReference type="Proteomes" id="UP000694394">
    <property type="component" value="Chromosome 22"/>
</dbReference>
<dbReference type="GO" id="GO:0006813">
    <property type="term" value="P:potassium ion transport"/>
    <property type="evidence" value="ECO:0007669"/>
    <property type="project" value="UniProtKB-KW"/>
</dbReference>
<evidence type="ECO:0000256" key="1">
    <source>
        <dbReference type="ARBA" id="ARBA00005948"/>
    </source>
</evidence>
<evidence type="ECO:0000256" key="2">
    <source>
        <dbReference type="ARBA" id="ARBA00022448"/>
    </source>
</evidence>
<feature type="transmembrane region" description="Helical" evidence="17">
    <location>
        <begin position="153"/>
        <end position="171"/>
    </location>
</feature>
<dbReference type="GO" id="GO:0006814">
    <property type="term" value="P:sodium ion transport"/>
    <property type="evidence" value="ECO:0007669"/>
    <property type="project" value="UniProtKB-KW"/>
</dbReference>
<keyword evidence="20" id="KW-1185">Reference proteome</keyword>
<evidence type="ECO:0000256" key="13">
    <source>
        <dbReference type="ARBA" id="ARBA00023201"/>
    </source>
</evidence>
<evidence type="ECO:0000256" key="10">
    <source>
        <dbReference type="ARBA" id="ARBA00023053"/>
    </source>
</evidence>